<evidence type="ECO:0000313" key="4">
    <source>
        <dbReference type="EMBL" id="SHK45336.1"/>
    </source>
</evidence>
<proteinExistence type="predicted"/>
<dbReference type="Gene3D" id="3.40.50.150">
    <property type="entry name" value="Vaccinia Virus protein VP39"/>
    <property type="match status" value="1"/>
</dbReference>
<dbReference type="RefSeq" id="WP_072797086.1">
    <property type="nucleotide sequence ID" value="NZ_FRAQ01000001.1"/>
</dbReference>
<keyword evidence="1 4" id="KW-0808">Transferase</keyword>
<protein>
    <submittedName>
        <fullName evidence="4">Glycosyltransferase involved in cell wall bisynthesis</fullName>
    </submittedName>
</protein>
<evidence type="ECO:0000313" key="5">
    <source>
        <dbReference type="Proteomes" id="UP000184497"/>
    </source>
</evidence>
<keyword evidence="5" id="KW-1185">Reference proteome</keyword>
<dbReference type="GO" id="GO:0009103">
    <property type="term" value="P:lipopolysaccharide biosynthetic process"/>
    <property type="evidence" value="ECO:0007669"/>
    <property type="project" value="TreeGrafter"/>
</dbReference>
<dbReference type="SUPFAM" id="SSF53335">
    <property type="entry name" value="S-adenosyl-L-methionine-dependent methyltransferases"/>
    <property type="match status" value="1"/>
</dbReference>
<evidence type="ECO:0000256" key="2">
    <source>
        <dbReference type="SAM" id="MobiDB-lite"/>
    </source>
</evidence>
<dbReference type="Pfam" id="PF00534">
    <property type="entry name" value="Glycos_transf_1"/>
    <property type="match status" value="1"/>
</dbReference>
<organism evidence="4 5">
    <name type="scientific">Marinobacter antarcticus</name>
    <dbReference type="NCBI Taxonomy" id="564117"/>
    <lineage>
        <taxon>Bacteria</taxon>
        <taxon>Pseudomonadati</taxon>
        <taxon>Pseudomonadota</taxon>
        <taxon>Gammaproteobacteria</taxon>
        <taxon>Pseudomonadales</taxon>
        <taxon>Marinobacteraceae</taxon>
        <taxon>Marinobacter</taxon>
    </lineage>
</organism>
<feature type="domain" description="Glycosyl transferase family 1" evidence="3">
    <location>
        <begin position="187"/>
        <end position="341"/>
    </location>
</feature>
<dbReference type="OrthoDB" id="4611853at2"/>
<gene>
    <name evidence="4" type="ORF">SAMN05216369_2108</name>
</gene>
<dbReference type="SUPFAM" id="SSF53756">
    <property type="entry name" value="UDP-Glycosyltransferase/glycogen phosphorylase"/>
    <property type="match status" value="1"/>
</dbReference>
<dbReference type="PANTHER" id="PTHR46401">
    <property type="entry name" value="GLYCOSYLTRANSFERASE WBBK-RELATED"/>
    <property type="match status" value="1"/>
</dbReference>
<dbReference type="STRING" id="564117.SAMN05216369_2108"/>
<evidence type="ECO:0000259" key="3">
    <source>
        <dbReference type="Pfam" id="PF00534"/>
    </source>
</evidence>
<dbReference type="CDD" id="cd03801">
    <property type="entry name" value="GT4_PimA-like"/>
    <property type="match status" value="1"/>
</dbReference>
<dbReference type="PANTHER" id="PTHR46401:SF2">
    <property type="entry name" value="GLYCOSYLTRANSFERASE WBBK-RELATED"/>
    <property type="match status" value="1"/>
</dbReference>
<dbReference type="InterPro" id="IPR029063">
    <property type="entry name" value="SAM-dependent_MTases_sf"/>
</dbReference>
<feature type="region of interest" description="Disordered" evidence="2">
    <location>
        <begin position="158"/>
        <end position="183"/>
    </location>
</feature>
<dbReference type="InterPro" id="IPR001296">
    <property type="entry name" value="Glyco_trans_1"/>
</dbReference>
<name>A0A1M6SL17_9GAMM</name>
<sequence length="654" mass="70955">MPKSDTALHFIVPGDPDQNTGGYRYVRKLVAALNQAGTSAQVTGLPGRFPRPDAVATGSMESLLSQLADDSRVILDGLAMSAMPDVLEKHAQRLRLAALIHHPLADETGLSQSEQDWFFEREKRALEIVRDVFTTSPFTASRLADYCVTAGRIRTAEPGAESPVVDALPSDTEPSGQGDRPRMPHAPKILCVAHLSPRKAQHHLVEALAGLGDLPWQCTLAGSCERDLLYADGVRQQIHGAGLSERIDLVGEVDEQQLASLYRKADLFVLPSLYEGYGMVIDEALAARLPVICSDGGALKNTGDRPGVALYEAGNTEALRERLRAWLGDPEVLEQARKQAAHQSHSIRTWADTASLFLKGLGYFDQCHRDTYFPEEWLQAREAADHRARSVELTQRLEQWAGETLKRNGPGPVRVVDIGTGRGSNAAYLAPALSLPQSWVLVDQDEGLLAEASRRASQLDVPFETLQRRLMPEDFQGFLPHGTGVVTASALIDLVSEPWLAALLAEVVSKQAAILVVLSYTGRFELSPAHEDDSLLRELVNQHQHGDKGTGAALGPDAAAVLADKLMSGGYEVQVADTPWQLNSRDSGLATMLMAGWVSAAIQRSPGSADRLNAWFVARKQQLAASKLEITVSHQDVLGLPPSHSAENTPKRSA</sequence>
<dbReference type="AlphaFoldDB" id="A0A1M6SL17"/>
<reference evidence="5" key="1">
    <citation type="submission" date="2016-11" db="EMBL/GenBank/DDBJ databases">
        <authorList>
            <person name="Varghese N."/>
            <person name="Submissions S."/>
        </authorList>
    </citation>
    <scope>NUCLEOTIDE SEQUENCE [LARGE SCALE GENOMIC DNA]</scope>
    <source>
        <strain evidence="5">CGMCC 1.10835</strain>
    </source>
</reference>
<dbReference type="Proteomes" id="UP000184497">
    <property type="component" value="Unassembled WGS sequence"/>
</dbReference>
<dbReference type="Gene3D" id="3.40.50.2000">
    <property type="entry name" value="Glycogen Phosphorylase B"/>
    <property type="match status" value="1"/>
</dbReference>
<accession>A0A1M6SL17</accession>
<evidence type="ECO:0000256" key="1">
    <source>
        <dbReference type="ARBA" id="ARBA00022679"/>
    </source>
</evidence>
<dbReference type="EMBL" id="FRAQ01000001">
    <property type="protein sequence ID" value="SHK45336.1"/>
    <property type="molecule type" value="Genomic_DNA"/>
</dbReference>
<dbReference type="GO" id="GO:0016757">
    <property type="term" value="F:glycosyltransferase activity"/>
    <property type="evidence" value="ECO:0007669"/>
    <property type="project" value="InterPro"/>
</dbReference>